<comment type="caution">
    <text evidence="5">The sequence shown here is derived from an EMBL/GenBank/DDBJ whole genome shotgun (WGS) entry which is preliminary data.</text>
</comment>
<dbReference type="Proteomes" id="UP000295334">
    <property type="component" value="Unassembled WGS sequence"/>
</dbReference>
<evidence type="ECO:0000256" key="3">
    <source>
        <dbReference type="ARBA" id="ARBA00023237"/>
    </source>
</evidence>
<organism evidence="5 6">
    <name type="scientific">Flaviaesturariibacter flavus</name>
    <dbReference type="NCBI Taxonomy" id="2502780"/>
    <lineage>
        <taxon>Bacteria</taxon>
        <taxon>Pseudomonadati</taxon>
        <taxon>Bacteroidota</taxon>
        <taxon>Chitinophagia</taxon>
        <taxon>Chitinophagales</taxon>
        <taxon>Chitinophagaceae</taxon>
        <taxon>Flaviaestuariibacter</taxon>
    </lineage>
</organism>
<dbReference type="OrthoDB" id="1264254at2"/>
<evidence type="ECO:0000256" key="1">
    <source>
        <dbReference type="ARBA" id="ARBA00004442"/>
    </source>
</evidence>
<keyword evidence="6" id="KW-1185">Reference proteome</keyword>
<keyword evidence="3" id="KW-0998">Cell outer membrane</keyword>
<evidence type="ECO:0000256" key="2">
    <source>
        <dbReference type="ARBA" id="ARBA00023136"/>
    </source>
</evidence>
<dbReference type="SUPFAM" id="SSF56935">
    <property type="entry name" value="Porins"/>
    <property type="match status" value="1"/>
</dbReference>
<evidence type="ECO:0008006" key="7">
    <source>
        <dbReference type="Google" id="ProtNLM"/>
    </source>
</evidence>
<feature type="chain" id="PRO_5020430791" description="TonB-dependent receptor" evidence="4">
    <location>
        <begin position="20"/>
        <end position="544"/>
    </location>
</feature>
<evidence type="ECO:0000313" key="5">
    <source>
        <dbReference type="EMBL" id="TCJ19646.1"/>
    </source>
</evidence>
<evidence type="ECO:0000313" key="6">
    <source>
        <dbReference type="Proteomes" id="UP000295334"/>
    </source>
</evidence>
<dbReference type="RefSeq" id="WP_131445658.1">
    <property type="nucleotide sequence ID" value="NZ_SJZI01000001.1"/>
</dbReference>
<comment type="subcellular location">
    <subcellularLocation>
        <location evidence="1">Cell outer membrane</location>
    </subcellularLocation>
</comment>
<accession>A0A4R1BQT5</accession>
<dbReference type="GO" id="GO:0009279">
    <property type="term" value="C:cell outer membrane"/>
    <property type="evidence" value="ECO:0007669"/>
    <property type="project" value="UniProtKB-SubCell"/>
</dbReference>
<keyword evidence="4" id="KW-0732">Signal</keyword>
<proteinExistence type="predicted"/>
<feature type="signal peptide" evidence="4">
    <location>
        <begin position="1"/>
        <end position="19"/>
    </location>
</feature>
<evidence type="ECO:0000256" key="4">
    <source>
        <dbReference type="SAM" id="SignalP"/>
    </source>
</evidence>
<reference evidence="5 6" key="1">
    <citation type="submission" date="2019-03" db="EMBL/GenBank/DDBJ databases">
        <authorList>
            <person name="Kim M.K.M."/>
        </authorList>
    </citation>
    <scope>NUCLEOTIDE SEQUENCE [LARGE SCALE GENOMIC DNA]</scope>
    <source>
        <strain evidence="5 6">17J68-12</strain>
    </source>
</reference>
<dbReference type="Gene3D" id="2.40.170.20">
    <property type="entry name" value="TonB-dependent receptor, beta-barrel domain"/>
    <property type="match status" value="1"/>
</dbReference>
<gene>
    <name evidence="5" type="ORF">EPD60_00555</name>
</gene>
<protein>
    <recommendedName>
        <fullName evidence="7">TonB-dependent receptor</fullName>
    </recommendedName>
</protein>
<dbReference type="AlphaFoldDB" id="A0A4R1BQT5"/>
<name>A0A4R1BQT5_9BACT</name>
<keyword evidence="2" id="KW-0472">Membrane</keyword>
<dbReference type="InterPro" id="IPR036942">
    <property type="entry name" value="Beta-barrel_TonB_sf"/>
</dbReference>
<sequence length="544" mass="60508">MKRTLLISGAALVAAAASAQDSTRPRAVNVTASFRPQLKEAAKINFNATPPVADTSRPVLQYRIPNQNLLFAFQPGSLKPVALSVDSILKWDNWNYVKAGYGTQQTPYIETGLSIGDASKAGLNVYGNYFQSKGKLAFQEMAHGQFDAVGQLKAGANHEVTARLGFQNDQYYRYGTDSAALAHLTKDSLSLRYTGFRGRIGLRNTNVGAYGISYAPELRFDVFGDNHNGNETATYFNVPLRKTIEGRFEVELALDGGIINYESAAKVKSDNNYFQVSPSLFVKTVSLYLQAGIRPSWDNGTFDLMPNVLAEVGTADKRLSVIAGWTGRVRPNTFQFLAGYNPWIAQPLAINNTRIEEIYGGIKGTVTDHFSYLARGGVNRQVNAPLFVNEGTGNNSFGVIYEPDMRTINVHLEAGYAVGDRFNLRSTLDMNRYTSLETEERAWGLPRLEFNTALRLQVLRDLYVKGDVWAFDGIYWRDQSGNTGRTGAAVDASAGLEFAVYKNIKLWAQFNNLFNTQYQRWNQYKTYGFQFMGGVVFSFAQNKK</sequence>
<dbReference type="EMBL" id="SJZI01000001">
    <property type="protein sequence ID" value="TCJ19646.1"/>
    <property type="molecule type" value="Genomic_DNA"/>
</dbReference>